<evidence type="ECO:0000313" key="2">
    <source>
        <dbReference type="EMBL" id="SPJ26134.1"/>
    </source>
</evidence>
<evidence type="ECO:0000313" key="3">
    <source>
        <dbReference type="Proteomes" id="UP000244912"/>
    </source>
</evidence>
<keyword evidence="1" id="KW-0812">Transmembrane</keyword>
<proteinExistence type="predicted"/>
<dbReference type="Pfam" id="PF14248">
    <property type="entry name" value="DUF4345"/>
    <property type="match status" value="1"/>
</dbReference>
<reference evidence="2 3" key="1">
    <citation type="submission" date="2018-03" db="EMBL/GenBank/DDBJ databases">
        <authorList>
            <person name="Keele B.F."/>
        </authorList>
    </citation>
    <scope>NUCLEOTIDE SEQUENCE [LARGE SCALE GENOMIC DNA]</scope>
    <source>
        <strain evidence="2 3">CECT 8504</strain>
    </source>
</reference>
<feature type="transmembrane region" description="Helical" evidence="1">
    <location>
        <begin position="106"/>
        <end position="125"/>
    </location>
</feature>
<protein>
    <recommendedName>
        <fullName evidence="4">DUF4345 domain-containing protein</fullName>
    </recommendedName>
</protein>
<feature type="transmembrane region" description="Helical" evidence="1">
    <location>
        <begin position="76"/>
        <end position="94"/>
    </location>
</feature>
<evidence type="ECO:0000256" key="1">
    <source>
        <dbReference type="SAM" id="Phobius"/>
    </source>
</evidence>
<accession>A0A2R8C136</accession>
<keyword evidence="1" id="KW-1133">Transmembrane helix</keyword>
<dbReference type="OrthoDB" id="583466at2"/>
<dbReference type="EMBL" id="ONZF01000014">
    <property type="protein sequence ID" value="SPJ26134.1"/>
    <property type="molecule type" value="Genomic_DNA"/>
</dbReference>
<sequence length="139" mass="14388">MSLNRFEQFALGASGITALGIGAAIVAMPRVFYATYGIELGDNVNLLSELRAPGAGLAVFGALMLTGIVRPAMRQTAIVAAMTVFLAYPAGRLAGIAFDGVPSPNILGALGFELVVAVICVLAFGHRFRARPLGSHATQ</sequence>
<dbReference type="AlphaFoldDB" id="A0A2R8C136"/>
<dbReference type="Proteomes" id="UP000244912">
    <property type="component" value="Unassembled WGS sequence"/>
</dbReference>
<dbReference type="RefSeq" id="WP_108895843.1">
    <property type="nucleotide sequence ID" value="NZ_ONZF01000014.1"/>
</dbReference>
<feature type="transmembrane region" description="Helical" evidence="1">
    <location>
        <begin position="52"/>
        <end position="69"/>
    </location>
</feature>
<keyword evidence="1" id="KW-0472">Membrane</keyword>
<name>A0A2R8C136_9RHOB</name>
<organism evidence="2 3">
    <name type="scientific">Palleronia abyssalis</name>
    <dbReference type="NCBI Taxonomy" id="1501240"/>
    <lineage>
        <taxon>Bacteria</taxon>
        <taxon>Pseudomonadati</taxon>
        <taxon>Pseudomonadota</taxon>
        <taxon>Alphaproteobacteria</taxon>
        <taxon>Rhodobacterales</taxon>
        <taxon>Roseobacteraceae</taxon>
        <taxon>Palleronia</taxon>
    </lineage>
</organism>
<evidence type="ECO:0008006" key="4">
    <source>
        <dbReference type="Google" id="ProtNLM"/>
    </source>
</evidence>
<keyword evidence="3" id="KW-1185">Reference proteome</keyword>
<dbReference type="InterPro" id="IPR025597">
    <property type="entry name" value="DUF4345"/>
</dbReference>
<gene>
    <name evidence="2" type="ORF">PAA8504_03990</name>
</gene>
<feature type="transmembrane region" description="Helical" evidence="1">
    <location>
        <begin position="9"/>
        <end position="32"/>
    </location>
</feature>